<comment type="caution">
    <text evidence="2">The sequence shown here is derived from an EMBL/GenBank/DDBJ whole genome shotgun (WGS) entry which is preliminary data.</text>
</comment>
<name>A0A834JGR6_VESVU</name>
<feature type="region of interest" description="Disordered" evidence="1">
    <location>
        <begin position="1"/>
        <end position="48"/>
    </location>
</feature>
<dbReference type="EMBL" id="JACSEA010000012">
    <property type="protein sequence ID" value="KAF7388043.1"/>
    <property type="molecule type" value="Genomic_DNA"/>
</dbReference>
<evidence type="ECO:0000313" key="2">
    <source>
        <dbReference type="EMBL" id="KAF7388043.1"/>
    </source>
</evidence>
<keyword evidence="3" id="KW-1185">Reference proteome</keyword>
<evidence type="ECO:0000256" key="1">
    <source>
        <dbReference type="SAM" id="MobiDB-lite"/>
    </source>
</evidence>
<evidence type="ECO:0000313" key="3">
    <source>
        <dbReference type="Proteomes" id="UP000614350"/>
    </source>
</evidence>
<dbReference type="AlphaFoldDB" id="A0A834JGR6"/>
<accession>A0A834JGR6</accession>
<organism evidence="2 3">
    <name type="scientific">Vespula vulgaris</name>
    <name type="common">Yellow jacket</name>
    <name type="synonym">Wasp</name>
    <dbReference type="NCBI Taxonomy" id="7454"/>
    <lineage>
        <taxon>Eukaryota</taxon>
        <taxon>Metazoa</taxon>
        <taxon>Ecdysozoa</taxon>
        <taxon>Arthropoda</taxon>
        <taxon>Hexapoda</taxon>
        <taxon>Insecta</taxon>
        <taxon>Pterygota</taxon>
        <taxon>Neoptera</taxon>
        <taxon>Endopterygota</taxon>
        <taxon>Hymenoptera</taxon>
        <taxon>Apocrita</taxon>
        <taxon>Aculeata</taxon>
        <taxon>Vespoidea</taxon>
        <taxon>Vespidae</taxon>
        <taxon>Vespinae</taxon>
        <taxon>Vespula</taxon>
    </lineage>
</organism>
<protein>
    <submittedName>
        <fullName evidence="2">Uncharacterized protein</fullName>
    </submittedName>
</protein>
<proteinExistence type="predicted"/>
<reference evidence="2" key="1">
    <citation type="journal article" date="2020" name="G3 (Bethesda)">
        <title>High-Quality Assemblies for Three Invasive Social Wasps from the &lt;i&gt;Vespula&lt;/i&gt; Genus.</title>
        <authorList>
            <person name="Harrop T.W.R."/>
            <person name="Guhlin J."/>
            <person name="McLaughlin G.M."/>
            <person name="Permina E."/>
            <person name="Stockwell P."/>
            <person name="Gilligan J."/>
            <person name="Le Lec M.F."/>
            <person name="Gruber M.A.M."/>
            <person name="Quinn O."/>
            <person name="Lovegrove M."/>
            <person name="Duncan E.J."/>
            <person name="Remnant E.J."/>
            <person name="Van Eeckhoven J."/>
            <person name="Graham B."/>
            <person name="Knapp R.A."/>
            <person name="Langford K.W."/>
            <person name="Kronenberg Z."/>
            <person name="Press M.O."/>
            <person name="Eacker S.M."/>
            <person name="Wilson-Rankin E.E."/>
            <person name="Purcell J."/>
            <person name="Lester P.J."/>
            <person name="Dearden P.K."/>
        </authorList>
    </citation>
    <scope>NUCLEOTIDE SEQUENCE</scope>
    <source>
        <strain evidence="2">Marl-1</strain>
    </source>
</reference>
<gene>
    <name evidence="2" type="ORF">HZH66_010810</name>
</gene>
<feature type="compositionally biased region" description="Gly residues" evidence="1">
    <location>
        <begin position="29"/>
        <end position="43"/>
    </location>
</feature>
<dbReference type="Proteomes" id="UP000614350">
    <property type="component" value="Unassembled WGS sequence"/>
</dbReference>
<sequence length="85" mass="8841">MKSTRINSEKNRLITDDDAVAATSSSDGVSGGGDSGGNGYGGGDVKKAPQNIQSKTSLLLHLDSAMSFRRVSAVLSRSSRLIDRA</sequence>